<sequence precursor="true">MTTLTLVKKTSFTVASLATTMLLSICTPVRAFMFGTGGIQFDRDTNINFTFDQSHGNYQSSLWVAQAESGNTGYSNIARLFYETKPSDNGSADDWQGSFGNAVTSDNGSITQTFKFLQDQTYALLLWSDSGTGKQFEQYASSSRFMNSPKWFAANTQFRRDDCLVAGCQQAVFGNFNLDYNSTNSFTNINGGKGPEQFSSVTMTQLAQGTKISFDDVGGGNDLDFQDFSVSAELAPEPVTVFGTMLGIGALAAARRKKKRGQ</sequence>
<dbReference type="HOGENOM" id="CLU_1203854_0_0_3"/>
<evidence type="ECO:0000313" key="3">
    <source>
        <dbReference type="Proteomes" id="UP000010478"/>
    </source>
</evidence>
<feature type="signal peptide" evidence="1">
    <location>
        <begin position="1"/>
        <end position="31"/>
    </location>
</feature>
<protein>
    <submittedName>
        <fullName evidence="2">PEP motif putative anchor domain protein</fullName>
    </submittedName>
</protein>
<dbReference type="EMBL" id="CP003614">
    <property type="protein sequence ID" value="AFZ06078.1"/>
    <property type="molecule type" value="Genomic_DNA"/>
</dbReference>
<feature type="chain" id="PRO_5003937587" evidence="1">
    <location>
        <begin position="32"/>
        <end position="262"/>
    </location>
</feature>
<keyword evidence="1" id="KW-0732">Signal</keyword>
<dbReference type="InterPro" id="IPR013424">
    <property type="entry name" value="Ice-binding_C"/>
</dbReference>
<evidence type="ECO:0000256" key="1">
    <source>
        <dbReference type="SAM" id="SignalP"/>
    </source>
</evidence>
<dbReference type="RefSeq" id="WP_015175396.1">
    <property type="nucleotide sequence ID" value="NC_019729.1"/>
</dbReference>
<proteinExistence type="predicted"/>
<gene>
    <name evidence="2" type="ORF">Osc7112_1560</name>
</gene>
<dbReference type="Proteomes" id="UP000010478">
    <property type="component" value="Chromosome"/>
</dbReference>
<name>K9VD69_9CYAN</name>
<reference evidence="2 3" key="1">
    <citation type="submission" date="2012-05" db="EMBL/GenBank/DDBJ databases">
        <title>Finished chromosome of genome of Oscillatoria sp. PCC 7112.</title>
        <authorList>
            <consortium name="US DOE Joint Genome Institute"/>
            <person name="Gugger M."/>
            <person name="Coursin T."/>
            <person name="Rippka R."/>
            <person name="Tandeau De Marsac N."/>
            <person name="Huntemann M."/>
            <person name="Wei C.-L."/>
            <person name="Han J."/>
            <person name="Detter J.C."/>
            <person name="Han C."/>
            <person name="Tapia R."/>
            <person name="Davenport K."/>
            <person name="Daligault H."/>
            <person name="Erkkila T."/>
            <person name="Gu W."/>
            <person name="Munk A.C.C."/>
            <person name="Teshima H."/>
            <person name="Xu Y."/>
            <person name="Chain P."/>
            <person name="Chen A."/>
            <person name="Krypides N."/>
            <person name="Mavromatis K."/>
            <person name="Markowitz V."/>
            <person name="Szeto E."/>
            <person name="Ivanova N."/>
            <person name="Mikhailova N."/>
            <person name="Ovchinnikova G."/>
            <person name="Pagani I."/>
            <person name="Pati A."/>
            <person name="Goodwin L."/>
            <person name="Peters L."/>
            <person name="Pitluck S."/>
            <person name="Woyke T."/>
            <person name="Kerfeld C."/>
        </authorList>
    </citation>
    <scope>NUCLEOTIDE SEQUENCE [LARGE SCALE GENOMIC DNA]</scope>
    <source>
        <strain evidence="2 3">PCC 7112</strain>
    </source>
</reference>
<accession>K9VD69</accession>
<dbReference type="eggNOG" id="ENOG5033S1P">
    <property type="taxonomic scope" value="Bacteria"/>
</dbReference>
<dbReference type="KEGG" id="oni:Osc7112_1560"/>
<organism evidence="2 3">
    <name type="scientific">Phormidium nigroviride PCC 7112</name>
    <dbReference type="NCBI Taxonomy" id="179408"/>
    <lineage>
        <taxon>Bacteria</taxon>
        <taxon>Bacillati</taxon>
        <taxon>Cyanobacteriota</taxon>
        <taxon>Cyanophyceae</taxon>
        <taxon>Oscillatoriophycideae</taxon>
        <taxon>Oscillatoriales</taxon>
        <taxon>Oscillatoriaceae</taxon>
        <taxon>Phormidium</taxon>
    </lineage>
</organism>
<dbReference type="OrthoDB" id="458303at2"/>
<dbReference type="AlphaFoldDB" id="K9VD69"/>
<keyword evidence="3" id="KW-1185">Reference proteome</keyword>
<dbReference type="NCBIfam" id="TIGR02595">
    <property type="entry name" value="PEP_CTERM"/>
    <property type="match status" value="1"/>
</dbReference>
<evidence type="ECO:0000313" key="2">
    <source>
        <dbReference type="EMBL" id="AFZ06078.1"/>
    </source>
</evidence>